<keyword evidence="3" id="KW-0804">Transcription</keyword>
<accession>A0ABW5BJB4</accession>
<keyword evidence="1" id="KW-0805">Transcription regulation</keyword>
<sequence length="191" mass="21438">MDRSKKRDQLVETALQLFYRQGFHATGVDQIISEAGVARMTFYKYFPSKDDLIVATLRRRDEIFRGWLFGYIEKYDTARDQLLGLYDALDLWFQGKAFPEQKFSGCMFINATAEFSDQELEAHKVAAEHKATLKKQFVSIVEAAGFSAADELAAQLLLLKEGAIVTAQVTGDLTAAKRARKIAVFLLAAAQ</sequence>
<keyword evidence="2 4" id="KW-0238">DNA-binding</keyword>
<feature type="domain" description="HTH tetR-type" evidence="5">
    <location>
        <begin position="4"/>
        <end position="64"/>
    </location>
</feature>
<dbReference type="InterPro" id="IPR036271">
    <property type="entry name" value="Tet_transcr_reg_TetR-rel_C_sf"/>
</dbReference>
<evidence type="ECO:0000313" key="6">
    <source>
        <dbReference type="EMBL" id="MFD2204929.1"/>
    </source>
</evidence>
<dbReference type="Pfam" id="PF00440">
    <property type="entry name" value="TetR_N"/>
    <property type="match status" value="1"/>
</dbReference>
<dbReference type="PRINTS" id="PR00455">
    <property type="entry name" value="HTHTETR"/>
</dbReference>
<evidence type="ECO:0000256" key="4">
    <source>
        <dbReference type="PROSITE-ProRule" id="PRU00335"/>
    </source>
</evidence>
<dbReference type="EMBL" id="JBHUII010000001">
    <property type="protein sequence ID" value="MFD2204929.1"/>
    <property type="molecule type" value="Genomic_DNA"/>
</dbReference>
<protein>
    <submittedName>
        <fullName evidence="6">TetR/AcrR family transcriptional regulator</fullName>
    </submittedName>
</protein>
<dbReference type="Pfam" id="PF16925">
    <property type="entry name" value="TetR_C_13"/>
    <property type="match status" value="1"/>
</dbReference>
<evidence type="ECO:0000256" key="3">
    <source>
        <dbReference type="ARBA" id="ARBA00023163"/>
    </source>
</evidence>
<evidence type="ECO:0000256" key="2">
    <source>
        <dbReference type="ARBA" id="ARBA00023125"/>
    </source>
</evidence>
<dbReference type="Gene3D" id="1.10.357.10">
    <property type="entry name" value="Tetracycline Repressor, domain 2"/>
    <property type="match status" value="1"/>
</dbReference>
<dbReference type="SUPFAM" id="SSF48498">
    <property type="entry name" value="Tetracyclin repressor-like, C-terminal domain"/>
    <property type="match status" value="1"/>
</dbReference>
<evidence type="ECO:0000256" key="1">
    <source>
        <dbReference type="ARBA" id="ARBA00023015"/>
    </source>
</evidence>
<dbReference type="InterPro" id="IPR011075">
    <property type="entry name" value="TetR_C"/>
</dbReference>
<dbReference type="Proteomes" id="UP001597294">
    <property type="component" value="Unassembled WGS sequence"/>
</dbReference>
<name>A0ABW5BJB4_9PROT</name>
<gene>
    <name evidence="6" type="ORF">ACFSKO_04880</name>
</gene>
<feature type="DNA-binding region" description="H-T-H motif" evidence="4">
    <location>
        <begin position="27"/>
        <end position="46"/>
    </location>
</feature>
<proteinExistence type="predicted"/>
<comment type="caution">
    <text evidence="6">The sequence shown here is derived from an EMBL/GenBank/DDBJ whole genome shotgun (WGS) entry which is preliminary data.</text>
</comment>
<keyword evidence="7" id="KW-1185">Reference proteome</keyword>
<reference evidence="7" key="1">
    <citation type="journal article" date="2019" name="Int. J. Syst. Evol. Microbiol.">
        <title>The Global Catalogue of Microorganisms (GCM) 10K type strain sequencing project: providing services to taxonomists for standard genome sequencing and annotation.</title>
        <authorList>
            <consortium name="The Broad Institute Genomics Platform"/>
            <consortium name="The Broad Institute Genome Sequencing Center for Infectious Disease"/>
            <person name="Wu L."/>
            <person name="Ma J."/>
        </authorList>
    </citation>
    <scope>NUCLEOTIDE SEQUENCE [LARGE SCALE GENOMIC DNA]</scope>
    <source>
        <strain evidence="7">CGMCC 4.7192</strain>
    </source>
</reference>
<dbReference type="InterPro" id="IPR009057">
    <property type="entry name" value="Homeodomain-like_sf"/>
</dbReference>
<dbReference type="PANTHER" id="PTHR47506">
    <property type="entry name" value="TRANSCRIPTIONAL REGULATORY PROTEIN"/>
    <property type="match status" value="1"/>
</dbReference>
<evidence type="ECO:0000313" key="7">
    <source>
        <dbReference type="Proteomes" id="UP001597294"/>
    </source>
</evidence>
<dbReference type="InterPro" id="IPR001647">
    <property type="entry name" value="HTH_TetR"/>
</dbReference>
<organism evidence="6 7">
    <name type="scientific">Kiloniella antarctica</name>
    <dbReference type="NCBI Taxonomy" id="1550907"/>
    <lineage>
        <taxon>Bacteria</taxon>
        <taxon>Pseudomonadati</taxon>
        <taxon>Pseudomonadota</taxon>
        <taxon>Alphaproteobacteria</taxon>
        <taxon>Rhodospirillales</taxon>
        <taxon>Kiloniellaceae</taxon>
        <taxon>Kiloniella</taxon>
    </lineage>
</organism>
<dbReference type="PROSITE" id="PS50977">
    <property type="entry name" value="HTH_TETR_2"/>
    <property type="match status" value="1"/>
</dbReference>
<evidence type="ECO:0000259" key="5">
    <source>
        <dbReference type="PROSITE" id="PS50977"/>
    </source>
</evidence>
<dbReference type="SUPFAM" id="SSF46689">
    <property type="entry name" value="Homeodomain-like"/>
    <property type="match status" value="1"/>
</dbReference>
<dbReference type="PANTHER" id="PTHR47506:SF6">
    <property type="entry name" value="HTH-TYPE TRANSCRIPTIONAL REPRESSOR NEMR"/>
    <property type="match status" value="1"/>
</dbReference>
<dbReference type="RefSeq" id="WP_380248987.1">
    <property type="nucleotide sequence ID" value="NZ_JBHUII010000001.1"/>
</dbReference>